<organism evidence="1 2">
    <name type="scientific">Paralcaligenes ureilyticus</name>
    <dbReference type="NCBI Taxonomy" id="627131"/>
    <lineage>
        <taxon>Bacteria</taxon>
        <taxon>Pseudomonadati</taxon>
        <taxon>Pseudomonadota</taxon>
        <taxon>Betaproteobacteria</taxon>
        <taxon>Burkholderiales</taxon>
        <taxon>Alcaligenaceae</taxon>
        <taxon>Paralcaligenes</taxon>
    </lineage>
</organism>
<reference evidence="1 2" key="1">
    <citation type="submission" date="2019-03" db="EMBL/GenBank/DDBJ databases">
        <title>Genomic Encyclopedia of Type Strains, Phase IV (KMG-IV): sequencing the most valuable type-strain genomes for metagenomic binning, comparative biology and taxonomic classification.</title>
        <authorList>
            <person name="Goeker M."/>
        </authorList>
    </citation>
    <scope>NUCLEOTIDE SEQUENCE [LARGE SCALE GENOMIC DNA]</scope>
    <source>
        <strain evidence="1 2">DSM 24591</strain>
    </source>
</reference>
<dbReference type="Pfam" id="PF11062">
    <property type="entry name" value="DUF2863"/>
    <property type="match status" value="1"/>
</dbReference>
<dbReference type="InterPro" id="IPR021292">
    <property type="entry name" value="DUF2863"/>
</dbReference>
<evidence type="ECO:0000313" key="1">
    <source>
        <dbReference type="EMBL" id="TCT03404.1"/>
    </source>
</evidence>
<keyword evidence="2" id="KW-1185">Reference proteome</keyword>
<gene>
    <name evidence="1" type="ORF">EDC26_11562</name>
</gene>
<dbReference type="PROSITE" id="PS51257">
    <property type="entry name" value="PROKAR_LIPOPROTEIN"/>
    <property type="match status" value="1"/>
</dbReference>
<evidence type="ECO:0000313" key="2">
    <source>
        <dbReference type="Proteomes" id="UP000295525"/>
    </source>
</evidence>
<protein>
    <submittedName>
        <fullName evidence="1">Uncharacterized protein DUF2863</fullName>
    </submittedName>
</protein>
<proteinExistence type="predicted"/>
<name>A0A4R3LS67_9BURK</name>
<dbReference type="EMBL" id="SMAJ01000015">
    <property type="protein sequence ID" value="TCT03404.1"/>
    <property type="molecule type" value="Genomic_DNA"/>
</dbReference>
<dbReference type="AlphaFoldDB" id="A0A4R3LS67"/>
<dbReference type="RefSeq" id="WP_132584519.1">
    <property type="nucleotide sequence ID" value="NZ_SMAJ01000015.1"/>
</dbReference>
<comment type="caution">
    <text evidence="1">The sequence shown here is derived from an EMBL/GenBank/DDBJ whole genome shotgun (WGS) entry which is preliminary data.</text>
</comment>
<sequence length="403" mass="44148">MPRTPATPHAPRQSRDVQLLVALAGSLASSGCRLEDVYWENLLAAHINKLLQGRKNKAIETALEHLVEQNLNAYEILVEQSETLSESTQLTVDGVEYDVLLFSAPIVAWTRYQLPEGRLGKAVQQAIDKQLRTHIVAGDARLALVPQLVCFDQMPQSFQETWAWTRHLGMAAINAGPDSPLIKAAADSQGMLADARFIVGAIVVPKGGALFRWQSPEAGHAATREQCFANWSHDNAQTLATLFTGCNFEHLAPDAYYISNREADRHLRPLALKASVTWLQTVAAIPAGDLRAAVVGCGDGLVEEYRIGFSTRHNNDVIYGCIWPILSKDEAAAESTDGAQAEIPDDIAALIKELGINDTRRLPGLYPAEFCDDCGAPYFPSPLGEMMHPELPEEIDTNPVHFH</sequence>
<accession>A0A4R3LS67</accession>
<dbReference type="OrthoDB" id="5291868at2"/>
<dbReference type="Proteomes" id="UP000295525">
    <property type="component" value="Unassembled WGS sequence"/>
</dbReference>